<keyword evidence="1" id="KW-0812">Transmembrane</keyword>
<reference evidence="2" key="1">
    <citation type="journal article" date="2021" name="Nat. Commun.">
        <title>Genetic determinants of endophytism in the Arabidopsis root mycobiome.</title>
        <authorList>
            <person name="Mesny F."/>
            <person name="Miyauchi S."/>
            <person name="Thiergart T."/>
            <person name="Pickel B."/>
            <person name="Atanasova L."/>
            <person name="Karlsson M."/>
            <person name="Huettel B."/>
            <person name="Barry K.W."/>
            <person name="Haridas S."/>
            <person name="Chen C."/>
            <person name="Bauer D."/>
            <person name="Andreopoulos W."/>
            <person name="Pangilinan J."/>
            <person name="LaButti K."/>
            <person name="Riley R."/>
            <person name="Lipzen A."/>
            <person name="Clum A."/>
            <person name="Drula E."/>
            <person name="Henrissat B."/>
            <person name="Kohler A."/>
            <person name="Grigoriev I.V."/>
            <person name="Martin F.M."/>
            <person name="Hacquard S."/>
        </authorList>
    </citation>
    <scope>NUCLEOTIDE SEQUENCE</scope>
    <source>
        <strain evidence="2">MPI-CAGE-AT-0147</strain>
    </source>
</reference>
<feature type="transmembrane region" description="Helical" evidence="1">
    <location>
        <begin position="576"/>
        <end position="595"/>
    </location>
</feature>
<keyword evidence="1" id="KW-1133">Transmembrane helix</keyword>
<accession>A0A9P9FFW3</accession>
<gene>
    <name evidence="2" type="ORF">EDB81DRAFT_924444</name>
</gene>
<proteinExistence type="predicted"/>
<sequence>MMYHVQTGPWRNYYQPWYNQYIWTVSDTAALVLTAIMGAVISVVGSRAWVVVRGVAFWCFRRRHRPWSIGIPLEPLDELDSNPTDSRYTDCEPVEDFYETDISQTDAMLAWMGSRRKNNQHHKVRYFLGLTACVWALFCVALSAAVVFVLTSFGQETPTVQSGWTPCCGRDIAYQNLFSGVEAKEAERYVLGCKSDLTNELRDCNSFWAGEATPEVQIRNIGCPFDEEICSEEHSSISFQHTITASSLGYNTPYKVNLHHRLTCAPLELSTFIWSEAWKSGKHLLSVQNLDLPYDERNQEFSNYRVWLETVNGPNKLSSNYSGWNGRFSFGEEEPYPRDMSLVLIPSGLPANLSFAQRQLDRRLRHENATIFVLLILPGQNVFRGMGPMADRMFRASRQYGGEQTGFGRFGQWLPDREVNGIGCAEQYKLCADGRHCSGWRSTFESEFFGDGKDVFFSPGELTSPLEGPAEDQVLLFLHAFKYSSVFGYLLKNRRLLMAAFKRANSYGIVKKDQWIEELRGLFDAAFIRARFTLIHRILKVNDDYHCADNPNIYNRDPFFCRSLLLPGSEYTNINLVYLAILLLISIGVLSYSCYIEGQKETKTGAIES</sequence>
<keyword evidence="3" id="KW-1185">Reference proteome</keyword>
<dbReference type="OrthoDB" id="3540210at2759"/>
<dbReference type="Proteomes" id="UP000738349">
    <property type="component" value="Unassembled WGS sequence"/>
</dbReference>
<keyword evidence="1" id="KW-0472">Membrane</keyword>
<dbReference type="EMBL" id="JAGMUV010000004">
    <property type="protein sequence ID" value="KAH7161097.1"/>
    <property type="molecule type" value="Genomic_DNA"/>
</dbReference>
<dbReference type="AlphaFoldDB" id="A0A9P9FFW3"/>
<organism evidence="2 3">
    <name type="scientific">Dactylonectria macrodidyma</name>
    <dbReference type="NCBI Taxonomy" id="307937"/>
    <lineage>
        <taxon>Eukaryota</taxon>
        <taxon>Fungi</taxon>
        <taxon>Dikarya</taxon>
        <taxon>Ascomycota</taxon>
        <taxon>Pezizomycotina</taxon>
        <taxon>Sordariomycetes</taxon>
        <taxon>Hypocreomycetidae</taxon>
        <taxon>Hypocreales</taxon>
        <taxon>Nectriaceae</taxon>
        <taxon>Dactylonectria</taxon>
    </lineage>
</organism>
<feature type="transmembrane region" description="Helical" evidence="1">
    <location>
        <begin position="126"/>
        <end position="150"/>
    </location>
</feature>
<evidence type="ECO:0000313" key="3">
    <source>
        <dbReference type="Proteomes" id="UP000738349"/>
    </source>
</evidence>
<protein>
    <submittedName>
        <fullName evidence="2">Uncharacterized protein</fullName>
    </submittedName>
</protein>
<name>A0A9P9FFW3_9HYPO</name>
<comment type="caution">
    <text evidence="2">The sequence shown here is derived from an EMBL/GenBank/DDBJ whole genome shotgun (WGS) entry which is preliminary data.</text>
</comment>
<evidence type="ECO:0000313" key="2">
    <source>
        <dbReference type="EMBL" id="KAH7161097.1"/>
    </source>
</evidence>
<evidence type="ECO:0000256" key="1">
    <source>
        <dbReference type="SAM" id="Phobius"/>
    </source>
</evidence>
<feature type="transmembrane region" description="Helical" evidence="1">
    <location>
        <begin position="20"/>
        <end position="44"/>
    </location>
</feature>